<organism evidence="1 2">
    <name type="scientific">Portunus trituberculatus</name>
    <name type="common">Swimming crab</name>
    <name type="synonym">Neptunus trituberculatus</name>
    <dbReference type="NCBI Taxonomy" id="210409"/>
    <lineage>
        <taxon>Eukaryota</taxon>
        <taxon>Metazoa</taxon>
        <taxon>Ecdysozoa</taxon>
        <taxon>Arthropoda</taxon>
        <taxon>Crustacea</taxon>
        <taxon>Multicrustacea</taxon>
        <taxon>Malacostraca</taxon>
        <taxon>Eumalacostraca</taxon>
        <taxon>Eucarida</taxon>
        <taxon>Decapoda</taxon>
        <taxon>Pleocyemata</taxon>
        <taxon>Brachyura</taxon>
        <taxon>Eubrachyura</taxon>
        <taxon>Portunoidea</taxon>
        <taxon>Portunidae</taxon>
        <taxon>Portuninae</taxon>
        <taxon>Portunus</taxon>
    </lineage>
</organism>
<proteinExistence type="predicted"/>
<name>A0A5B7GGE1_PORTR</name>
<dbReference type="EMBL" id="VSRR010013735">
    <property type="protein sequence ID" value="MPC56158.1"/>
    <property type="molecule type" value="Genomic_DNA"/>
</dbReference>
<dbReference type="AlphaFoldDB" id="A0A5B7GGE1"/>
<protein>
    <submittedName>
        <fullName evidence="1">Uncharacterized protein</fullName>
    </submittedName>
</protein>
<evidence type="ECO:0000313" key="2">
    <source>
        <dbReference type="Proteomes" id="UP000324222"/>
    </source>
</evidence>
<comment type="caution">
    <text evidence="1">The sequence shown here is derived from an EMBL/GenBank/DDBJ whole genome shotgun (WGS) entry which is preliminary data.</text>
</comment>
<gene>
    <name evidence="1" type="ORF">E2C01_050111</name>
</gene>
<sequence>MRVRTGEGCVLVATRESVGVFVPCHQSRRVLGSAATNGPSARGDVGVTCQASPFPVRQRGQTIHPSSVEVKDWELSETSVLVSLDNSSFLG</sequence>
<keyword evidence="2" id="KW-1185">Reference proteome</keyword>
<reference evidence="1 2" key="1">
    <citation type="submission" date="2019-05" db="EMBL/GenBank/DDBJ databases">
        <title>Another draft genome of Portunus trituberculatus and its Hox gene families provides insights of decapod evolution.</title>
        <authorList>
            <person name="Jeong J.-H."/>
            <person name="Song I."/>
            <person name="Kim S."/>
            <person name="Choi T."/>
            <person name="Kim D."/>
            <person name="Ryu S."/>
            <person name="Kim W."/>
        </authorList>
    </citation>
    <scope>NUCLEOTIDE SEQUENCE [LARGE SCALE GENOMIC DNA]</scope>
    <source>
        <tissue evidence="1">Muscle</tissue>
    </source>
</reference>
<evidence type="ECO:0000313" key="1">
    <source>
        <dbReference type="EMBL" id="MPC56158.1"/>
    </source>
</evidence>
<accession>A0A5B7GGE1</accession>
<dbReference type="Proteomes" id="UP000324222">
    <property type="component" value="Unassembled WGS sequence"/>
</dbReference>